<dbReference type="EMBL" id="BAABHF010000024">
    <property type="protein sequence ID" value="GAA4499382.1"/>
    <property type="molecule type" value="Genomic_DNA"/>
</dbReference>
<accession>A0ABP8Q8W8</accession>
<comment type="caution">
    <text evidence="1">The sequence shown here is derived from an EMBL/GenBank/DDBJ whole genome shotgun (WGS) entry which is preliminary data.</text>
</comment>
<sequence length="60" mass="6824">MLVAFLLALTTQAVTSALTVVLLRTATSRWATSAARTLRERWDRQLRLWDLYLNGHLKGP</sequence>
<evidence type="ECO:0000313" key="2">
    <source>
        <dbReference type="Proteomes" id="UP001500503"/>
    </source>
</evidence>
<reference evidence="2" key="1">
    <citation type="journal article" date="2019" name="Int. J. Syst. Evol. Microbiol.">
        <title>The Global Catalogue of Microorganisms (GCM) 10K type strain sequencing project: providing services to taxonomists for standard genome sequencing and annotation.</title>
        <authorList>
            <consortium name="The Broad Institute Genomics Platform"/>
            <consortium name="The Broad Institute Genome Sequencing Center for Infectious Disease"/>
            <person name="Wu L."/>
            <person name="Ma J."/>
        </authorList>
    </citation>
    <scope>NUCLEOTIDE SEQUENCE [LARGE SCALE GENOMIC DNA]</scope>
    <source>
        <strain evidence="2">JCM 17933</strain>
    </source>
</reference>
<protein>
    <submittedName>
        <fullName evidence="1">Uncharacterized protein</fullName>
    </submittedName>
</protein>
<evidence type="ECO:0000313" key="1">
    <source>
        <dbReference type="EMBL" id="GAA4499382.1"/>
    </source>
</evidence>
<name>A0ABP8Q8W8_9ACTN</name>
<proteinExistence type="predicted"/>
<keyword evidence="2" id="KW-1185">Reference proteome</keyword>
<gene>
    <name evidence="1" type="ORF">GCM10023191_046170</name>
</gene>
<dbReference type="RefSeq" id="WP_345467048.1">
    <property type="nucleotide sequence ID" value="NZ_BAABHF010000024.1"/>
</dbReference>
<dbReference type="Proteomes" id="UP001500503">
    <property type="component" value="Unassembled WGS sequence"/>
</dbReference>
<organism evidence="1 2">
    <name type="scientific">Actinoallomurus oryzae</name>
    <dbReference type="NCBI Taxonomy" id="502180"/>
    <lineage>
        <taxon>Bacteria</taxon>
        <taxon>Bacillati</taxon>
        <taxon>Actinomycetota</taxon>
        <taxon>Actinomycetes</taxon>
        <taxon>Streptosporangiales</taxon>
        <taxon>Thermomonosporaceae</taxon>
        <taxon>Actinoallomurus</taxon>
    </lineage>
</organism>